<protein>
    <submittedName>
        <fullName evidence="1">Uncharacterized protein</fullName>
    </submittedName>
</protein>
<dbReference type="OrthoDB" id="8002877at2"/>
<dbReference type="Proteomes" id="UP000035955">
    <property type="component" value="Unassembled WGS sequence"/>
</dbReference>
<comment type="caution">
    <text evidence="1">The sequence shown here is derived from an EMBL/GenBank/DDBJ whole genome shotgun (WGS) entry which is preliminary data.</text>
</comment>
<organism evidence="1 2">
    <name type="scientific">Methylobacterium variabile</name>
    <dbReference type="NCBI Taxonomy" id="298794"/>
    <lineage>
        <taxon>Bacteria</taxon>
        <taxon>Pseudomonadati</taxon>
        <taxon>Pseudomonadota</taxon>
        <taxon>Alphaproteobacteria</taxon>
        <taxon>Hyphomicrobiales</taxon>
        <taxon>Methylobacteriaceae</taxon>
        <taxon>Methylobacterium</taxon>
    </lineage>
</organism>
<dbReference type="RefSeq" id="WP_048444258.1">
    <property type="nucleotide sequence ID" value="NZ_LABY01000067.1"/>
</dbReference>
<gene>
    <name evidence="1" type="ORF">VQ02_11130</name>
</gene>
<dbReference type="PATRIC" id="fig|298794.3.peg.6854"/>
<name>A0A0J6SZ29_9HYPH</name>
<dbReference type="EMBL" id="LABY01000067">
    <property type="protein sequence ID" value="KMO38877.1"/>
    <property type="molecule type" value="Genomic_DNA"/>
</dbReference>
<evidence type="ECO:0000313" key="1">
    <source>
        <dbReference type="EMBL" id="KMO38877.1"/>
    </source>
</evidence>
<keyword evidence="2" id="KW-1185">Reference proteome</keyword>
<accession>A0A0J6SZ29</accession>
<proteinExistence type="predicted"/>
<dbReference type="AlphaFoldDB" id="A0A0J6SZ29"/>
<evidence type="ECO:0000313" key="2">
    <source>
        <dbReference type="Proteomes" id="UP000035955"/>
    </source>
</evidence>
<sequence>MTRTVRRLGLQTALIVAIWSGVLMSRGGQEAVALTLRPGLDPVPIAVPMAMPVAPAPMPGVRVVLPLPWTNASALLASEALAAQFEPGLSGSR</sequence>
<reference evidence="1 2" key="1">
    <citation type="submission" date="2015-03" db="EMBL/GenBank/DDBJ databases">
        <title>Genome sequencing of Methylobacterium variabile DSM 16961.</title>
        <authorList>
            <person name="Chaudhry V."/>
            <person name="Patil P.B."/>
        </authorList>
    </citation>
    <scope>NUCLEOTIDE SEQUENCE [LARGE SCALE GENOMIC DNA]</scope>
    <source>
        <strain evidence="1 2">DSM 16961</strain>
    </source>
</reference>